<dbReference type="SUPFAM" id="SSF109604">
    <property type="entry name" value="HD-domain/PDEase-like"/>
    <property type="match status" value="1"/>
</dbReference>
<sequence>MIHKAIEFAAKAHRNQVRKGSDAPYIVHPFEVAHILTENKCSKNLIIAGLLHDTVEDTHVEIDDIEREFGSEVAAIVAACSEDKSKSWEVRKQHTIDYLGREADMDVMLLALADKLSNLRSIKADYAVMQEEVWTRFNRPKEKQSWYYGELLDVFEPLFDYEMYWEFTDIYADLFATYYIDKNKELIVKTNEHDYYGYSREMCKWVRDDKLKALIDNKEVSKIEKDYAVALVKQWNEE</sequence>
<dbReference type="SMART" id="SM00471">
    <property type="entry name" value="HDc"/>
    <property type="match status" value="1"/>
</dbReference>
<gene>
    <name evidence="2" type="ORF">LY60_01897</name>
</gene>
<dbReference type="OrthoDB" id="9802385at2"/>
<dbReference type="InterPro" id="IPR052194">
    <property type="entry name" value="MESH1"/>
</dbReference>
<dbReference type="RefSeq" id="WP_145082643.1">
    <property type="nucleotide sequence ID" value="NZ_JBCFAR010000002.1"/>
</dbReference>
<name>A0A562JCL0_9FIRM</name>
<protein>
    <submittedName>
        <fullName evidence="2">HD domain-containing protein</fullName>
    </submittedName>
</protein>
<dbReference type="PANTHER" id="PTHR46246:SF1">
    <property type="entry name" value="GUANOSINE-3',5'-BIS(DIPHOSPHATE) 3'-PYROPHOSPHOHYDROLASE MESH1"/>
    <property type="match status" value="1"/>
</dbReference>
<dbReference type="InterPro" id="IPR003607">
    <property type="entry name" value="HD/PDEase_dom"/>
</dbReference>
<proteinExistence type="predicted"/>
<dbReference type="AlphaFoldDB" id="A0A562JCL0"/>
<dbReference type="Gene3D" id="1.10.3210.10">
    <property type="entry name" value="Hypothetical protein af1432"/>
    <property type="match status" value="1"/>
</dbReference>
<dbReference type="GO" id="GO:0008893">
    <property type="term" value="F:guanosine-3',5'-bis(diphosphate) 3'-diphosphatase activity"/>
    <property type="evidence" value="ECO:0007669"/>
    <property type="project" value="TreeGrafter"/>
</dbReference>
<comment type="caution">
    <text evidence="2">The sequence shown here is derived from an EMBL/GenBank/DDBJ whole genome shotgun (WGS) entry which is preliminary data.</text>
</comment>
<dbReference type="PANTHER" id="PTHR46246">
    <property type="entry name" value="GUANOSINE-3',5'-BIS(DIPHOSPHATE) 3'-PYROPHOSPHOHYDROLASE MESH1"/>
    <property type="match status" value="1"/>
</dbReference>
<evidence type="ECO:0000313" key="2">
    <source>
        <dbReference type="EMBL" id="TWH80635.1"/>
    </source>
</evidence>
<dbReference type="Pfam" id="PF13328">
    <property type="entry name" value="HD_4"/>
    <property type="match status" value="1"/>
</dbReference>
<dbReference type="Proteomes" id="UP000315343">
    <property type="component" value="Unassembled WGS sequence"/>
</dbReference>
<dbReference type="EMBL" id="VLKH01000004">
    <property type="protein sequence ID" value="TWH80635.1"/>
    <property type="molecule type" value="Genomic_DNA"/>
</dbReference>
<accession>A0A562JCL0</accession>
<reference evidence="2 3" key="1">
    <citation type="submission" date="2019-07" db="EMBL/GenBank/DDBJ databases">
        <title>Genomic Encyclopedia of Type Strains, Phase I: the one thousand microbial genomes (KMG-I) project.</title>
        <authorList>
            <person name="Kyrpides N."/>
        </authorList>
    </citation>
    <scope>NUCLEOTIDE SEQUENCE [LARGE SCALE GENOMIC DNA]</scope>
    <source>
        <strain evidence="2 3">DSM 13558</strain>
    </source>
</reference>
<keyword evidence="3" id="KW-1185">Reference proteome</keyword>
<evidence type="ECO:0000313" key="3">
    <source>
        <dbReference type="Proteomes" id="UP000315343"/>
    </source>
</evidence>
<evidence type="ECO:0000259" key="1">
    <source>
        <dbReference type="SMART" id="SM00471"/>
    </source>
</evidence>
<feature type="domain" description="HD/PDEase" evidence="1">
    <location>
        <begin position="21"/>
        <end position="128"/>
    </location>
</feature>
<organism evidence="2 3">
    <name type="scientific">Sedimentibacter saalensis</name>
    <dbReference type="NCBI Taxonomy" id="130788"/>
    <lineage>
        <taxon>Bacteria</taxon>
        <taxon>Bacillati</taxon>
        <taxon>Bacillota</taxon>
        <taxon>Tissierellia</taxon>
        <taxon>Sedimentibacter</taxon>
    </lineage>
</organism>